<evidence type="ECO:0000259" key="5">
    <source>
        <dbReference type="Pfam" id="PF25917"/>
    </source>
</evidence>
<evidence type="ECO:0000259" key="4">
    <source>
        <dbReference type="Pfam" id="PF25876"/>
    </source>
</evidence>
<dbReference type="STRING" id="1666911.HLUCCA11_16735"/>
<reference evidence="8 9" key="1">
    <citation type="submission" date="2015-09" db="EMBL/GenBank/DDBJ databases">
        <title>Identification and resolution of microdiversity through metagenomic sequencing of parallel consortia.</title>
        <authorList>
            <person name="Nelson W.C."/>
            <person name="Romine M.F."/>
            <person name="Lindemann S.R."/>
        </authorList>
    </citation>
    <scope>NUCLEOTIDE SEQUENCE [LARGE SCALE GENOMIC DNA]</scope>
    <source>
        <strain evidence="8">Ana</strain>
    </source>
</reference>
<dbReference type="Gene3D" id="1.10.287.470">
    <property type="entry name" value="Helix hairpin bin"/>
    <property type="match status" value="2"/>
</dbReference>
<evidence type="ECO:0000256" key="2">
    <source>
        <dbReference type="SAM" id="Coils"/>
    </source>
</evidence>
<feature type="region of interest" description="Disordered" evidence="3">
    <location>
        <begin position="19"/>
        <end position="38"/>
    </location>
</feature>
<accession>A0A0P8BYA9</accession>
<feature type="domain" description="CzcB-like C-terminal circularly permuted SH3-like" evidence="7">
    <location>
        <begin position="334"/>
        <end position="391"/>
    </location>
</feature>
<dbReference type="PANTHER" id="PTHR30469:SF15">
    <property type="entry name" value="HLYD FAMILY OF SECRETION PROTEINS"/>
    <property type="match status" value="1"/>
</dbReference>
<dbReference type="Gene3D" id="2.40.30.170">
    <property type="match status" value="1"/>
</dbReference>
<dbReference type="InterPro" id="IPR058792">
    <property type="entry name" value="Beta-barrel_RND_2"/>
</dbReference>
<dbReference type="InterPro" id="IPR058625">
    <property type="entry name" value="MdtA-like_BSH"/>
</dbReference>
<dbReference type="GO" id="GO:1990281">
    <property type="term" value="C:efflux pump complex"/>
    <property type="evidence" value="ECO:0007669"/>
    <property type="project" value="TreeGrafter"/>
</dbReference>
<dbReference type="InterPro" id="IPR058624">
    <property type="entry name" value="MdtA-like_HH"/>
</dbReference>
<dbReference type="Pfam" id="PF25917">
    <property type="entry name" value="BSH_RND"/>
    <property type="match status" value="1"/>
</dbReference>
<sequence length="410" mass="42590">MGLWLPLMVASGCSFFPASEAQPGPGGQGGRPEENGPVAVETARAEAGSLGGASSYTGTTRPDRQVTLRSQVSGTVIDLLGDVGDPVSQNNLIAQLDGDFQTTSLNQAQAELSARRAATAQAEVSITDAQSTVVQAQATLDQARIDANRLRQLANQGAISQQSAEAAELAVTNAQQAVRSAQAQVAAQRQAVAAAANQIDAQRAVVAQSQRQLSYTDVRSPLTGVILSRQVDIGDFVESGAALLELGDLSALEVTVQVSELDIGRLRLGQPAQVRLDAFPDAGVISGQIERIAPVADSTSRLIPVQVRIPNVGGQIGSGLLARVQFSAGQGGRVVVPTSALSVGETENTVFVIEGEGEQAKAIARSVKTGEQGQDRIEILSGLEANEPFVVQSDRPLTSGQAVRFSILSE</sequence>
<name>A0A0P8BYA9_9CYAN</name>
<dbReference type="NCBIfam" id="TIGR01730">
    <property type="entry name" value="RND_mfp"/>
    <property type="match status" value="1"/>
</dbReference>
<dbReference type="SUPFAM" id="SSF111369">
    <property type="entry name" value="HlyD-like secretion proteins"/>
    <property type="match status" value="2"/>
</dbReference>
<dbReference type="Pfam" id="PF25876">
    <property type="entry name" value="HH_MFP_RND"/>
    <property type="match status" value="1"/>
</dbReference>
<dbReference type="PANTHER" id="PTHR30469">
    <property type="entry name" value="MULTIDRUG RESISTANCE PROTEIN MDTA"/>
    <property type="match status" value="1"/>
</dbReference>
<keyword evidence="2" id="KW-0175">Coiled coil</keyword>
<dbReference type="InterPro" id="IPR006143">
    <property type="entry name" value="RND_pump_MFP"/>
</dbReference>
<evidence type="ECO:0000256" key="3">
    <source>
        <dbReference type="SAM" id="MobiDB-lite"/>
    </source>
</evidence>
<organism evidence="8 9">
    <name type="scientific">Phormidesmis priestleyi Ana</name>
    <dbReference type="NCBI Taxonomy" id="1666911"/>
    <lineage>
        <taxon>Bacteria</taxon>
        <taxon>Bacillati</taxon>
        <taxon>Cyanobacteriota</taxon>
        <taxon>Cyanophyceae</taxon>
        <taxon>Leptolyngbyales</taxon>
        <taxon>Leptolyngbyaceae</taxon>
        <taxon>Phormidesmis</taxon>
    </lineage>
</organism>
<feature type="coiled-coil region" evidence="2">
    <location>
        <begin position="133"/>
        <end position="198"/>
    </location>
</feature>
<dbReference type="Proteomes" id="UP000050465">
    <property type="component" value="Unassembled WGS sequence"/>
</dbReference>
<evidence type="ECO:0000256" key="1">
    <source>
        <dbReference type="ARBA" id="ARBA00009477"/>
    </source>
</evidence>
<dbReference type="Gene3D" id="2.40.420.20">
    <property type="match status" value="1"/>
</dbReference>
<feature type="domain" description="Multidrug resistance protein MdtA-like barrel-sandwich hybrid" evidence="5">
    <location>
        <begin position="64"/>
        <end position="242"/>
    </location>
</feature>
<dbReference type="Pfam" id="PF25975">
    <property type="entry name" value="CzcB_C"/>
    <property type="match status" value="1"/>
</dbReference>
<evidence type="ECO:0000313" key="8">
    <source>
        <dbReference type="EMBL" id="KPQ33929.1"/>
    </source>
</evidence>
<comment type="similarity">
    <text evidence="1">Belongs to the membrane fusion protein (MFP) (TC 8.A.1) family.</text>
</comment>
<proteinExistence type="inferred from homology"/>
<protein>
    <submittedName>
        <fullName evidence="8">RND family efflux transporter, MFP subunit</fullName>
    </submittedName>
</protein>
<comment type="caution">
    <text evidence="8">The sequence shown here is derived from an EMBL/GenBank/DDBJ whole genome shotgun (WGS) entry which is preliminary data.</text>
</comment>
<dbReference type="GO" id="GO:0015562">
    <property type="term" value="F:efflux transmembrane transporter activity"/>
    <property type="evidence" value="ECO:0007669"/>
    <property type="project" value="TreeGrafter"/>
</dbReference>
<evidence type="ECO:0000259" key="6">
    <source>
        <dbReference type="Pfam" id="PF25954"/>
    </source>
</evidence>
<evidence type="ECO:0000313" key="9">
    <source>
        <dbReference type="Proteomes" id="UP000050465"/>
    </source>
</evidence>
<feature type="domain" description="CusB-like beta-barrel" evidence="6">
    <location>
        <begin position="254"/>
        <end position="328"/>
    </location>
</feature>
<dbReference type="PATRIC" id="fig|1666911.3.peg.1066"/>
<gene>
    <name evidence="8" type="ORF">HLUCCA11_16735</name>
</gene>
<dbReference type="InterPro" id="IPR058649">
    <property type="entry name" value="CzcB_C"/>
</dbReference>
<dbReference type="Pfam" id="PF25954">
    <property type="entry name" value="Beta-barrel_RND_2"/>
    <property type="match status" value="1"/>
</dbReference>
<dbReference type="Gene3D" id="2.40.50.100">
    <property type="match status" value="1"/>
</dbReference>
<dbReference type="EMBL" id="LJZR01000025">
    <property type="protein sequence ID" value="KPQ33929.1"/>
    <property type="molecule type" value="Genomic_DNA"/>
</dbReference>
<evidence type="ECO:0000259" key="7">
    <source>
        <dbReference type="Pfam" id="PF25975"/>
    </source>
</evidence>
<feature type="domain" description="Multidrug resistance protein MdtA-like alpha-helical hairpin" evidence="4">
    <location>
        <begin position="127"/>
        <end position="186"/>
    </location>
</feature>
<dbReference type="AlphaFoldDB" id="A0A0P8BYA9"/>